<protein>
    <recommendedName>
        <fullName evidence="3">tRNA (guanine(46)-N(7))-methyltransferase</fullName>
        <ecNumber evidence="3">2.1.1.33</ecNumber>
    </recommendedName>
</protein>
<keyword evidence="6" id="KW-0949">S-adenosyl-L-methionine</keyword>
<evidence type="ECO:0000256" key="5">
    <source>
        <dbReference type="ARBA" id="ARBA00022679"/>
    </source>
</evidence>
<accession>A0ABZ0YW24</accession>
<keyword evidence="4 9" id="KW-0489">Methyltransferase</keyword>
<dbReference type="Pfam" id="PF02390">
    <property type="entry name" value="Methyltransf_4"/>
    <property type="match status" value="1"/>
</dbReference>
<dbReference type="InterPro" id="IPR003358">
    <property type="entry name" value="tRNA_(Gua-N-7)_MeTrfase_Trmb"/>
</dbReference>
<dbReference type="GO" id="GO:0008168">
    <property type="term" value="F:methyltransferase activity"/>
    <property type="evidence" value="ECO:0007669"/>
    <property type="project" value="UniProtKB-KW"/>
</dbReference>
<dbReference type="EMBL" id="CP140153">
    <property type="protein sequence ID" value="WQH15482.1"/>
    <property type="molecule type" value="Genomic_DNA"/>
</dbReference>
<evidence type="ECO:0000256" key="6">
    <source>
        <dbReference type="ARBA" id="ARBA00022691"/>
    </source>
</evidence>
<comment type="function">
    <text evidence="2">Catalyzes the formation of N(7)-methylguanine at position 46 (m7G46) in tRNA.</text>
</comment>
<keyword evidence="7" id="KW-0819">tRNA processing</keyword>
<evidence type="ECO:0000256" key="8">
    <source>
        <dbReference type="SAM" id="MobiDB-lite"/>
    </source>
</evidence>
<dbReference type="Proteomes" id="UP001327459">
    <property type="component" value="Chromosome"/>
</dbReference>
<evidence type="ECO:0000256" key="7">
    <source>
        <dbReference type="ARBA" id="ARBA00022694"/>
    </source>
</evidence>
<dbReference type="Gene3D" id="3.40.50.150">
    <property type="entry name" value="Vaccinia Virus protein VP39"/>
    <property type="match status" value="1"/>
</dbReference>
<gene>
    <name evidence="9" type="ORF">SR882_06840</name>
</gene>
<dbReference type="SUPFAM" id="SSF53335">
    <property type="entry name" value="S-adenosyl-L-methionine-dependent methyltransferases"/>
    <property type="match status" value="1"/>
</dbReference>
<name>A0ABZ0YW24_9GAMM</name>
<proteinExistence type="predicted"/>
<keyword evidence="5" id="KW-0808">Transferase</keyword>
<feature type="region of interest" description="Disordered" evidence="8">
    <location>
        <begin position="1"/>
        <end position="39"/>
    </location>
</feature>
<evidence type="ECO:0000256" key="2">
    <source>
        <dbReference type="ARBA" id="ARBA00003015"/>
    </source>
</evidence>
<evidence type="ECO:0000313" key="10">
    <source>
        <dbReference type="Proteomes" id="UP001327459"/>
    </source>
</evidence>
<organism evidence="9 10">
    <name type="scientific">Guyparkeria halophila</name>
    <dbReference type="NCBI Taxonomy" id="47960"/>
    <lineage>
        <taxon>Bacteria</taxon>
        <taxon>Pseudomonadati</taxon>
        <taxon>Pseudomonadota</taxon>
        <taxon>Gammaproteobacteria</taxon>
        <taxon>Chromatiales</taxon>
        <taxon>Thioalkalibacteraceae</taxon>
        <taxon>Guyparkeria</taxon>
    </lineage>
</organism>
<feature type="compositionally biased region" description="Polar residues" evidence="8">
    <location>
        <begin position="8"/>
        <end position="32"/>
    </location>
</feature>
<evidence type="ECO:0000256" key="1">
    <source>
        <dbReference type="ARBA" id="ARBA00000142"/>
    </source>
</evidence>
<dbReference type="PROSITE" id="PS51625">
    <property type="entry name" value="SAM_MT_TRMB"/>
    <property type="match status" value="1"/>
</dbReference>
<comment type="catalytic activity">
    <reaction evidence="1">
        <text>guanosine(46) in tRNA + S-adenosyl-L-methionine = N(7)-methylguanosine(46) in tRNA + S-adenosyl-L-homocysteine</text>
        <dbReference type="Rhea" id="RHEA:42708"/>
        <dbReference type="Rhea" id="RHEA-COMP:10188"/>
        <dbReference type="Rhea" id="RHEA-COMP:10189"/>
        <dbReference type="ChEBI" id="CHEBI:57856"/>
        <dbReference type="ChEBI" id="CHEBI:59789"/>
        <dbReference type="ChEBI" id="CHEBI:74269"/>
        <dbReference type="ChEBI" id="CHEBI:74480"/>
        <dbReference type="EC" id="2.1.1.33"/>
    </reaction>
</comment>
<evidence type="ECO:0000256" key="3">
    <source>
        <dbReference type="ARBA" id="ARBA00011977"/>
    </source>
</evidence>
<dbReference type="RefSeq" id="WP_322520510.1">
    <property type="nucleotide sequence ID" value="NZ_CP140153.1"/>
</dbReference>
<sequence>MTEPDEATPTQADSAFDTSGSPSRPVTSSQTAPHEDLERQLRRHARRPFAKPIAAYNREAFDRVATQLASTERPLILDSGCGTGDSSRLLAYRHPDHWVVGVDRSADRLSRQRTDTPANCLLVRADLVDFWRLAHEHGWRPARHYLLYPNPEPKPRHLKRRFHAHPVFPAFVALGGRIESRSNWRIYLEELAQALAFHGRACHIESVPADEPAMTLFERKYQASGQSLWRLISID</sequence>
<dbReference type="GO" id="GO:0032259">
    <property type="term" value="P:methylation"/>
    <property type="evidence" value="ECO:0007669"/>
    <property type="project" value="UniProtKB-KW"/>
</dbReference>
<dbReference type="EC" id="2.1.1.33" evidence="3"/>
<dbReference type="InterPro" id="IPR029063">
    <property type="entry name" value="SAM-dependent_MTases_sf"/>
</dbReference>
<keyword evidence="10" id="KW-1185">Reference proteome</keyword>
<evidence type="ECO:0000313" key="9">
    <source>
        <dbReference type="EMBL" id="WQH15482.1"/>
    </source>
</evidence>
<evidence type="ECO:0000256" key="4">
    <source>
        <dbReference type="ARBA" id="ARBA00022603"/>
    </source>
</evidence>
<reference evidence="9 10" key="1">
    <citation type="submission" date="2023-11" db="EMBL/GenBank/DDBJ databases">
        <title>MicrobeMod: A computational toolkit for identifying prokaryotic methylation and restriction-modification with nanopore sequencing.</title>
        <authorList>
            <person name="Crits-Christoph A."/>
            <person name="Kang S.C."/>
            <person name="Lee H."/>
            <person name="Ostrov N."/>
        </authorList>
    </citation>
    <scope>NUCLEOTIDE SEQUENCE [LARGE SCALE GENOMIC DNA]</scope>
    <source>
        <strain evidence="9 10">ATCC 49870</strain>
    </source>
</reference>